<feature type="compositionally biased region" description="Polar residues" evidence="1">
    <location>
        <begin position="1"/>
        <end position="11"/>
    </location>
</feature>
<evidence type="ECO:0000313" key="3">
    <source>
        <dbReference type="Proteomes" id="UP000324897"/>
    </source>
</evidence>
<comment type="caution">
    <text evidence="2">The sequence shown here is derived from an EMBL/GenBank/DDBJ whole genome shotgun (WGS) entry which is preliminary data.</text>
</comment>
<sequence length="102" mass="11558">MGALPTSSLTSKPLPRCQAAATPRRPRVQQHRPRLASMFPKGYYVFPKGFAKVFWETTRNAMPLLTVAEQPHRDLIVRSHFRCTRAPITMSPICSTPLRIVL</sequence>
<gene>
    <name evidence="2" type="ORF">EJB05_12415</name>
</gene>
<keyword evidence="3" id="KW-1185">Reference proteome</keyword>
<dbReference type="Gramene" id="TVU39014">
    <property type="protein sequence ID" value="TVU39014"/>
    <property type="gene ID" value="EJB05_12415"/>
</dbReference>
<evidence type="ECO:0000256" key="1">
    <source>
        <dbReference type="SAM" id="MobiDB-lite"/>
    </source>
</evidence>
<reference evidence="2 3" key="1">
    <citation type="journal article" date="2019" name="Sci. Rep.">
        <title>A high-quality genome of Eragrostis curvula grass provides insights into Poaceae evolution and supports new strategies to enhance forage quality.</title>
        <authorList>
            <person name="Carballo J."/>
            <person name="Santos B.A.C.M."/>
            <person name="Zappacosta D."/>
            <person name="Garbus I."/>
            <person name="Selva J.P."/>
            <person name="Gallo C.A."/>
            <person name="Diaz A."/>
            <person name="Albertini E."/>
            <person name="Caccamo M."/>
            <person name="Echenique V."/>
        </authorList>
    </citation>
    <scope>NUCLEOTIDE SEQUENCE [LARGE SCALE GENOMIC DNA]</scope>
    <source>
        <strain evidence="3">cv. Victoria</strain>
        <tissue evidence="2">Leaf</tissue>
    </source>
</reference>
<feature type="region of interest" description="Disordered" evidence="1">
    <location>
        <begin position="1"/>
        <end position="32"/>
    </location>
</feature>
<proteinExistence type="predicted"/>
<organism evidence="2 3">
    <name type="scientific">Eragrostis curvula</name>
    <name type="common">weeping love grass</name>
    <dbReference type="NCBI Taxonomy" id="38414"/>
    <lineage>
        <taxon>Eukaryota</taxon>
        <taxon>Viridiplantae</taxon>
        <taxon>Streptophyta</taxon>
        <taxon>Embryophyta</taxon>
        <taxon>Tracheophyta</taxon>
        <taxon>Spermatophyta</taxon>
        <taxon>Magnoliopsida</taxon>
        <taxon>Liliopsida</taxon>
        <taxon>Poales</taxon>
        <taxon>Poaceae</taxon>
        <taxon>PACMAD clade</taxon>
        <taxon>Chloridoideae</taxon>
        <taxon>Eragrostideae</taxon>
        <taxon>Eragrostidinae</taxon>
        <taxon>Eragrostis</taxon>
    </lineage>
</organism>
<protein>
    <submittedName>
        <fullName evidence="2">Uncharacterized protein</fullName>
    </submittedName>
</protein>
<dbReference type="Proteomes" id="UP000324897">
    <property type="component" value="Chromosome 4"/>
</dbReference>
<evidence type="ECO:0000313" key="2">
    <source>
        <dbReference type="EMBL" id="TVU39014.1"/>
    </source>
</evidence>
<dbReference type="AlphaFoldDB" id="A0A5J9VUD4"/>
<accession>A0A5J9VUD4</accession>
<name>A0A5J9VUD4_9POAL</name>
<feature type="non-terminal residue" evidence="2">
    <location>
        <position position="1"/>
    </location>
</feature>
<dbReference type="EMBL" id="RWGY01000007">
    <property type="protein sequence ID" value="TVU39014.1"/>
    <property type="molecule type" value="Genomic_DNA"/>
</dbReference>